<comment type="function">
    <text evidence="4">Involved in the maturation of [NiFe] hydrogenases. Required for nickel insertion into the metal center of the hydrogenase.</text>
</comment>
<protein>
    <recommendedName>
        <fullName evidence="4">Hydrogenase maturation factor HypA</fullName>
    </recommendedName>
</protein>
<gene>
    <name evidence="4 5" type="primary">hypA</name>
    <name evidence="5" type="ORF">NCTC11661_00096</name>
    <name evidence="6" type="ORF">NCTC12929_01564</name>
</gene>
<name>A0A376BXS8_9FLAO</name>
<keyword evidence="3 4" id="KW-0862">Zinc</keyword>
<dbReference type="GO" id="GO:0016151">
    <property type="term" value="F:nickel cation binding"/>
    <property type="evidence" value="ECO:0007669"/>
    <property type="project" value="UniProtKB-UniRule"/>
</dbReference>
<dbReference type="HAMAP" id="MF_00213">
    <property type="entry name" value="HypA_HybF"/>
    <property type="match status" value="1"/>
</dbReference>
<proteinExistence type="inferred from homology"/>
<feature type="binding site" evidence="4">
    <location>
        <position position="76"/>
    </location>
    <ligand>
        <name>Zn(2+)</name>
        <dbReference type="ChEBI" id="CHEBI:29105"/>
    </ligand>
</feature>
<dbReference type="Pfam" id="PF01155">
    <property type="entry name" value="HypA"/>
    <property type="match status" value="1"/>
</dbReference>
<evidence type="ECO:0000256" key="3">
    <source>
        <dbReference type="ARBA" id="ARBA00022833"/>
    </source>
</evidence>
<evidence type="ECO:0000313" key="5">
    <source>
        <dbReference type="EMBL" id="SSZ46453.1"/>
    </source>
</evidence>
<organism evidence="5 7">
    <name type="scientific">Bergeyella zoohelcum</name>
    <dbReference type="NCBI Taxonomy" id="1015"/>
    <lineage>
        <taxon>Bacteria</taxon>
        <taxon>Pseudomonadati</taxon>
        <taxon>Bacteroidota</taxon>
        <taxon>Flavobacteriia</taxon>
        <taxon>Flavobacteriales</taxon>
        <taxon>Weeksellaceae</taxon>
        <taxon>Bergeyella</taxon>
    </lineage>
</organism>
<dbReference type="PIRSF" id="PIRSF004761">
    <property type="entry name" value="Hydrgn_mat_HypA"/>
    <property type="match status" value="1"/>
</dbReference>
<feature type="binding site" evidence="4">
    <location>
        <position position="2"/>
    </location>
    <ligand>
        <name>Ni(2+)</name>
        <dbReference type="ChEBI" id="CHEBI:49786"/>
    </ligand>
</feature>
<evidence type="ECO:0000313" key="6">
    <source>
        <dbReference type="EMBL" id="VDH04692.1"/>
    </source>
</evidence>
<dbReference type="PANTHER" id="PTHR34535:SF3">
    <property type="entry name" value="HYDROGENASE MATURATION FACTOR HYPA"/>
    <property type="match status" value="1"/>
</dbReference>
<dbReference type="InterPro" id="IPR000688">
    <property type="entry name" value="HypA/HybF"/>
</dbReference>
<dbReference type="GO" id="GO:0051604">
    <property type="term" value="P:protein maturation"/>
    <property type="evidence" value="ECO:0007669"/>
    <property type="project" value="InterPro"/>
</dbReference>
<reference evidence="6 8" key="2">
    <citation type="submission" date="2018-11" db="EMBL/GenBank/DDBJ databases">
        <authorList>
            <consortium name="Pathogen Informatics"/>
        </authorList>
    </citation>
    <scope>NUCLEOTIDE SEQUENCE [LARGE SCALE GENOMIC DNA]</scope>
    <source>
        <strain evidence="6 8">NCTC12929</strain>
    </source>
</reference>
<comment type="similarity">
    <text evidence="4">Belongs to the HypA/HybF family.</text>
</comment>
<sequence>MHEVSIVRDIIQNLEEHYKDRFSEISTVKIEAGLLCNVQPILIQNAFEALRIEDPKLDNIDLQVVLLPIIAHCKNCDEDFEVKLHKFVCPKCDTPSRDIVQGEELRISSVAFF</sequence>
<dbReference type="EMBL" id="UFTJ01000001">
    <property type="protein sequence ID" value="SSZ46453.1"/>
    <property type="molecule type" value="Genomic_DNA"/>
</dbReference>
<accession>A0A376BXS8</accession>
<feature type="binding site" evidence="4">
    <location>
        <position position="92"/>
    </location>
    <ligand>
        <name>Zn(2+)</name>
        <dbReference type="ChEBI" id="CHEBI:29105"/>
    </ligand>
</feature>
<dbReference type="PANTHER" id="PTHR34535">
    <property type="entry name" value="HYDROGENASE MATURATION FACTOR HYPA"/>
    <property type="match status" value="1"/>
</dbReference>
<dbReference type="EMBL" id="UYIV01000001">
    <property type="protein sequence ID" value="VDH04692.1"/>
    <property type="molecule type" value="Genomic_DNA"/>
</dbReference>
<dbReference type="Proteomes" id="UP000255515">
    <property type="component" value="Unassembled WGS sequence"/>
</dbReference>
<dbReference type="Gene3D" id="3.30.2320.80">
    <property type="match status" value="1"/>
</dbReference>
<dbReference type="GO" id="GO:0008270">
    <property type="term" value="F:zinc ion binding"/>
    <property type="evidence" value="ECO:0007669"/>
    <property type="project" value="UniProtKB-UniRule"/>
</dbReference>
<feature type="binding site" evidence="4">
    <location>
        <position position="73"/>
    </location>
    <ligand>
        <name>Zn(2+)</name>
        <dbReference type="ChEBI" id="CHEBI:29105"/>
    </ligand>
</feature>
<dbReference type="RefSeq" id="WP_002687501.1">
    <property type="nucleotide sequence ID" value="NZ_JBHWND010000026.1"/>
</dbReference>
<feature type="binding site" evidence="4">
    <location>
        <position position="89"/>
    </location>
    <ligand>
        <name>Zn(2+)</name>
        <dbReference type="ChEBI" id="CHEBI:29105"/>
    </ligand>
</feature>
<keyword evidence="1 4" id="KW-0533">Nickel</keyword>
<evidence type="ECO:0000313" key="8">
    <source>
        <dbReference type="Proteomes" id="UP000270205"/>
    </source>
</evidence>
<dbReference type="AlphaFoldDB" id="A0A376BXS8"/>
<evidence type="ECO:0000256" key="4">
    <source>
        <dbReference type="HAMAP-Rule" id="MF_00213"/>
    </source>
</evidence>
<evidence type="ECO:0000313" key="7">
    <source>
        <dbReference type="Proteomes" id="UP000255515"/>
    </source>
</evidence>
<keyword evidence="2 4" id="KW-0479">Metal-binding</keyword>
<evidence type="ECO:0000256" key="1">
    <source>
        <dbReference type="ARBA" id="ARBA00022596"/>
    </source>
</evidence>
<evidence type="ECO:0000256" key="2">
    <source>
        <dbReference type="ARBA" id="ARBA00022723"/>
    </source>
</evidence>
<dbReference type="Proteomes" id="UP000270205">
    <property type="component" value="Unassembled WGS sequence"/>
</dbReference>
<reference evidence="5 7" key="1">
    <citation type="submission" date="2018-06" db="EMBL/GenBank/DDBJ databases">
        <authorList>
            <consortium name="Pathogen Informatics"/>
            <person name="Doyle S."/>
        </authorList>
    </citation>
    <scope>NUCLEOTIDE SEQUENCE [LARGE SCALE GENOMIC DNA]</scope>
    <source>
        <strain evidence="5 7">NCTC11661</strain>
    </source>
</reference>